<dbReference type="PANTHER" id="PTHR43250">
    <property type="entry name" value="EXODEOXYRIBONUCLEASE III"/>
    <property type="match status" value="1"/>
</dbReference>
<protein>
    <submittedName>
        <fullName evidence="9">Exodeoxyribonuclease III</fullName>
    </submittedName>
</protein>
<organism evidence="9 10">
    <name type="scientific">Xaviernesmea oryzae</name>
    <dbReference type="NCBI Taxonomy" id="464029"/>
    <lineage>
        <taxon>Bacteria</taxon>
        <taxon>Pseudomonadati</taxon>
        <taxon>Pseudomonadota</taxon>
        <taxon>Alphaproteobacteria</taxon>
        <taxon>Hyphomicrobiales</taxon>
        <taxon>Rhizobiaceae</taxon>
        <taxon>Rhizobium/Agrobacterium group</taxon>
        <taxon>Xaviernesmea</taxon>
    </lineage>
</organism>
<feature type="binding site" evidence="6">
    <location>
        <position position="7"/>
    </location>
    <ligand>
        <name>Mg(2+)</name>
        <dbReference type="ChEBI" id="CHEBI:18420"/>
        <label>1</label>
    </ligand>
</feature>
<feature type="active site" evidence="5">
    <location>
        <position position="106"/>
    </location>
</feature>
<keyword evidence="6" id="KW-0464">Manganese</keyword>
<dbReference type="PROSITE" id="PS00726">
    <property type="entry name" value="AP_NUCLEASE_F1_1"/>
    <property type="match status" value="1"/>
</dbReference>
<evidence type="ECO:0000256" key="7">
    <source>
        <dbReference type="PIRSR" id="PIRSR604808-3"/>
    </source>
</evidence>
<dbReference type="PROSITE" id="PS51435">
    <property type="entry name" value="AP_NUCLEASE_F1_4"/>
    <property type="match status" value="1"/>
</dbReference>
<feature type="binding site" evidence="6">
    <location>
        <position position="247"/>
    </location>
    <ligand>
        <name>Mg(2+)</name>
        <dbReference type="ChEBI" id="CHEBI:18420"/>
        <label>1</label>
    </ligand>
</feature>
<dbReference type="Gene3D" id="3.60.10.10">
    <property type="entry name" value="Endonuclease/exonuclease/phosphatase"/>
    <property type="match status" value="1"/>
</dbReference>
<proteinExistence type="inferred from homology"/>
<evidence type="ECO:0000256" key="1">
    <source>
        <dbReference type="ARBA" id="ARBA00007092"/>
    </source>
</evidence>
<comment type="similarity">
    <text evidence="1">Belongs to the DNA repair enzymes AP/ExoA family.</text>
</comment>
<dbReference type="EMBL" id="MKIP01000044">
    <property type="protein sequence ID" value="OLP59770.1"/>
    <property type="molecule type" value="Genomic_DNA"/>
</dbReference>
<feature type="site" description="Important for catalytic activity" evidence="7">
    <location>
        <position position="218"/>
    </location>
</feature>
<evidence type="ECO:0000256" key="3">
    <source>
        <dbReference type="ARBA" id="ARBA00022801"/>
    </source>
</evidence>
<keyword evidence="3" id="KW-0378">Hydrolase</keyword>
<keyword evidence="4 6" id="KW-0460">Magnesium</keyword>
<keyword evidence="2 6" id="KW-0479">Metal-binding</keyword>
<feature type="binding site" evidence="6">
    <location>
        <position position="248"/>
    </location>
    <ligand>
        <name>Mg(2+)</name>
        <dbReference type="ChEBI" id="CHEBI:18420"/>
        <label>1</label>
    </ligand>
</feature>
<dbReference type="GO" id="GO:0006281">
    <property type="term" value="P:DNA repair"/>
    <property type="evidence" value="ECO:0007669"/>
    <property type="project" value="InterPro"/>
</dbReference>
<dbReference type="GO" id="GO:0008311">
    <property type="term" value="F:double-stranded DNA 3'-5' DNA exonuclease activity"/>
    <property type="evidence" value="ECO:0007669"/>
    <property type="project" value="InterPro"/>
</dbReference>
<evidence type="ECO:0000256" key="5">
    <source>
        <dbReference type="PIRSR" id="PIRSR604808-1"/>
    </source>
</evidence>
<dbReference type="PANTHER" id="PTHR43250:SF1">
    <property type="entry name" value="EXODEOXYRIBONUCLEASE III"/>
    <property type="match status" value="1"/>
</dbReference>
<feature type="binding site" evidence="6">
    <location>
        <position position="149"/>
    </location>
    <ligand>
        <name>Mg(2+)</name>
        <dbReference type="ChEBI" id="CHEBI:18420"/>
        <label>1</label>
    </ligand>
</feature>
<feature type="site" description="Transition state stabilizer" evidence="7">
    <location>
        <position position="149"/>
    </location>
</feature>
<sequence>MKLATYNINGINGRLDILLHWLEEAAPDVVCLQELKAPNEKFPHRAIEKAGYGAIWRGQKSWNGVAILSRGVEPIETRCSLPGDADDDQGRYIEAAVNGVIIGCLYLPNGNPAPGPKFDYKLRWCERLQTYAQDLLDLEVPVALIGDFNVMPTDLDVYKPERWRDDALFRPEVRRAYAAILKQGWTDALRTLHPDEAIYTFWPYWRKAFERDAGLRIDHFLLSPALAVGLKAAGVDRWVRALPQTSDHAPLWIEVA</sequence>
<dbReference type="AlphaFoldDB" id="A0A1Q9AWH0"/>
<dbReference type="NCBIfam" id="TIGR00195">
    <property type="entry name" value="exoDNase_III"/>
    <property type="match status" value="1"/>
</dbReference>
<dbReference type="NCBIfam" id="TIGR00633">
    <property type="entry name" value="xth"/>
    <property type="match status" value="1"/>
</dbReference>
<dbReference type="SUPFAM" id="SSF56219">
    <property type="entry name" value="DNase I-like"/>
    <property type="match status" value="1"/>
</dbReference>
<dbReference type="RefSeq" id="WP_075627966.1">
    <property type="nucleotide sequence ID" value="NZ_FOAM01000019.1"/>
</dbReference>
<feature type="active site" description="Proton donor/acceptor" evidence="5">
    <location>
        <position position="147"/>
    </location>
</feature>
<gene>
    <name evidence="9" type="ORF">BJF93_21900</name>
</gene>
<feature type="domain" description="Endonuclease/exonuclease/phosphatase" evidence="8">
    <location>
        <begin position="4"/>
        <end position="248"/>
    </location>
</feature>
<evidence type="ECO:0000259" key="8">
    <source>
        <dbReference type="Pfam" id="PF03372"/>
    </source>
</evidence>
<dbReference type="OrthoDB" id="9803914at2"/>
<feature type="site" description="Interaction with DNA substrate" evidence="7">
    <location>
        <position position="248"/>
    </location>
</feature>
<accession>A0A1Q9AWH0</accession>
<dbReference type="InterPro" id="IPR037493">
    <property type="entry name" value="ExoIII-like"/>
</dbReference>
<dbReference type="Pfam" id="PF03372">
    <property type="entry name" value="Exo_endo_phos"/>
    <property type="match status" value="1"/>
</dbReference>
<evidence type="ECO:0000256" key="4">
    <source>
        <dbReference type="ARBA" id="ARBA00022842"/>
    </source>
</evidence>
<dbReference type="InterPro" id="IPR020847">
    <property type="entry name" value="AP_endonuclease_F1_BS"/>
</dbReference>
<dbReference type="InterPro" id="IPR036691">
    <property type="entry name" value="Endo/exonu/phosph_ase_sf"/>
</dbReference>
<reference evidence="9 10" key="1">
    <citation type="submission" date="2016-09" db="EMBL/GenBank/DDBJ databases">
        <title>Rhizobium sp. nov., a novel species isolated from the rice rhizosphere.</title>
        <authorList>
            <person name="Zhao J."/>
            <person name="Zhang X."/>
        </authorList>
    </citation>
    <scope>NUCLEOTIDE SEQUENCE [LARGE SCALE GENOMIC DNA]</scope>
    <source>
        <strain evidence="9 10">1.7048</strain>
    </source>
</reference>
<evidence type="ECO:0000256" key="6">
    <source>
        <dbReference type="PIRSR" id="PIRSR604808-2"/>
    </source>
</evidence>
<keyword evidence="10" id="KW-1185">Reference proteome</keyword>
<dbReference type="Proteomes" id="UP000186364">
    <property type="component" value="Unassembled WGS sequence"/>
</dbReference>
<dbReference type="GO" id="GO:0004519">
    <property type="term" value="F:endonuclease activity"/>
    <property type="evidence" value="ECO:0007669"/>
    <property type="project" value="InterPro"/>
</dbReference>
<comment type="caution">
    <text evidence="9">The sequence shown here is derived from an EMBL/GenBank/DDBJ whole genome shotgun (WGS) entry which is preliminary data.</text>
</comment>
<evidence type="ECO:0000256" key="2">
    <source>
        <dbReference type="ARBA" id="ARBA00022723"/>
    </source>
</evidence>
<dbReference type="GO" id="GO:0003677">
    <property type="term" value="F:DNA binding"/>
    <property type="evidence" value="ECO:0007669"/>
    <property type="project" value="InterPro"/>
</dbReference>
<evidence type="ECO:0000313" key="10">
    <source>
        <dbReference type="Proteomes" id="UP000186364"/>
    </source>
</evidence>
<dbReference type="InterPro" id="IPR004808">
    <property type="entry name" value="AP_endonuc_1"/>
</dbReference>
<feature type="binding site" evidence="6">
    <location>
        <position position="34"/>
    </location>
    <ligand>
        <name>Mg(2+)</name>
        <dbReference type="ChEBI" id="CHEBI:18420"/>
        <label>1</label>
    </ligand>
</feature>
<evidence type="ECO:0000313" key="9">
    <source>
        <dbReference type="EMBL" id="OLP59770.1"/>
    </source>
</evidence>
<comment type="cofactor">
    <cofactor evidence="6">
        <name>Mg(2+)</name>
        <dbReference type="ChEBI" id="CHEBI:18420"/>
    </cofactor>
    <cofactor evidence="6">
        <name>Mn(2+)</name>
        <dbReference type="ChEBI" id="CHEBI:29035"/>
    </cofactor>
    <text evidence="6">Probably binds two magnesium or manganese ions per subunit.</text>
</comment>
<feature type="binding site" evidence="6">
    <location>
        <position position="147"/>
    </location>
    <ligand>
        <name>Mg(2+)</name>
        <dbReference type="ChEBI" id="CHEBI:18420"/>
        <label>1</label>
    </ligand>
</feature>
<name>A0A1Q9AWH0_9HYPH</name>
<dbReference type="GO" id="GO:0046872">
    <property type="term" value="F:metal ion binding"/>
    <property type="evidence" value="ECO:0007669"/>
    <property type="project" value="UniProtKB-KW"/>
</dbReference>
<dbReference type="CDD" id="cd09086">
    <property type="entry name" value="ExoIII-like_AP-endo"/>
    <property type="match status" value="1"/>
</dbReference>
<dbReference type="InterPro" id="IPR005135">
    <property type="entry name" value="Endo/exonuclease/phosphatase"/>
</dbReference>
<feature type="active site" description="Proton acceptor" evidence="5">
    <location>
        <position position="248"/>
    </location>
</feature>